<evidence type="ECO:0000313" key="1">
    <source>
        <dbReference type="EMBL" id="KAK0747044.1"/>
    </source>
</evidence>
<dbReference type="Proteomes" id="UP001172155">
    <property type="component" value="Unassembled WGS sequence"/>
</dbReference>
<accession>A0AA40K5U1</accession>
<protein>
    <submittedName>
        <fullName evidence="1">Uncharacterized protein</fullName>
    </submittedName>
</protein>
<name>A0AA40K5U1_9PEZI</name>
<proteinExistence type="predicted"/>
<organism evidence="1 2">
    <name type="scientific">Schizothecium vesticola</name>
    <dbReference type="NCBI Taxonomy" id="314040"/>
    <lineage>
        <taxon>Eukaryota</taxon>
        <taxon>Fungi</taxon>
        <taxon>Dikarya</taxon>
        <taxon>Ascomycota</taxon>
        <taxon>Pezizomycotina</taxon>
        <taxon>Sordariomycetes</taxon>
        <taxon>Sordariomycetidae</taxon>
        <taxon>Sordariales</taxon>
        <taxon>Schizotheciaceae</taxon>
        <taxon>Schizothecium</taxon>
    </lineage>
</organism>
<comment type="caution">
    <text evidence="1">The sequence shown here is derived from an EMBL/GenBank/DDBJ whole genome shotgun (WGS) entry which is preliminary data.</text>
</comment>
<sequence length="83" mass="9164">MVLASTGIAYRSWHAGGNLVFALWPTRVLLIFSSSCMATSVLFQDGLEIEGSSFVRQRFSSSLSLVLGRRFSSLGLPRWPLLN</sequence>
<evidence type="ECO:0000313" key="2">
    <source>
        <dbReference type="Proteomes" id="UP001172155"/>
    </source>
</evidence>
<dbReference type="AlphaFoldDB" id="A0AA40K5U1"/>
<gene>
    <name evidence="1" type="ORF">B0T18DRAFT_413005</name>
</gene>
<keyword evidence="2" id="KW-1185">Reference proteome</keyword>
<reference evidence="1" key="1">
    <citation type="submission" date="2023-06" db="EMBL/GenBank/DDBJ databases">
        <title>Genome-scale phylogeny and comparative genomics of the fungal order Sordariales.</title>
        <authorList>
            <consortium name="Lawrence Berkeley National Laboratory"/>
            <person name="Hensen N."/>
            <person name="Bonometti L."/>
            <person name="Westerberg I."/>
            <person name="Brannstrom I.O."/>
            <person name="Guillou S."/>
            <person name="Cros-Aarteil S."/>
            <person name="Calhoun S."/>
            <person name="Haridas S."/>
            <person name="Kuo A."/>
            <person name="Mondo S."/>
            <person name="Pangilinan J."/>
            <person name="Riley R."/>
            <person name="LaButti K."/>
            <person name="Andreopoulos B."/>
            <person name="Lipzen A."/>
            <person name="Chen C."/>
            <person name="Yanf M."/>
            <person name="Daum C."/>
            <person name="Ng V."/>
            <person name="Clum A."/>
            <person name="Steindorff A."/>
            <person name="Ohm R."/>
            <person name="Martin F."/>
            <person name="Silar P."/>
            <person name="Natvig D."/>
            <person name="Lalanne C."/>
            <person name="Gautier V."/>
            <person name="Ament-velasquez S.L."/>
            <person name="Kruys A."/>
            <person name="Hutchinson M.I."/>
            <person name="Powell A.J."/>
            <person name="Barry K."/>
            <person name="Miller A.N."/>
            <person name="Grigoriev I.V."/>
            <person name="Debuchy R."/>
            <person name="Gladieux P."/>
            <person name="Thoren M.H."/>
            <person name="Johannesson H."/>
        </authorList>
    </citation>
    <scope>NUCLEOTIDE SEQUENCE</scope>
    <source>
        <strain evidence="1">SMH3187-1</strain>
    </source>
</reference>
<dbReference type="EMBL" id="JAUKUD010000004">
    <property type="protein sequence ID" value="KAK0747044.1"/>
    <property type="molecule type" value="Genomic_DNA"/>
</dbReference>